<gene>
    <name evidence="2" type="ORF">GWK09_11285</name>
</gene>
<keyword evidence="3" id="KW-1185">Reference proteome</keyword>
<evidence type="ECO:0000259" key="1">
    <source>
        <dbReference type="PROSITE" id="PS51352"/>
    </source>
</evidence>
<comment type="caution">
    <text evidence="2">The sequence shown here is derived from an EMBL/GenBank/DDBJ whole genome shotgun (WGS) entry which is preliminary data.</text>
</comment>
<dbReference type="InterPro" id="IPR013766">
    <property type="entry name" value="Thioredoxin_domain"/>
</dbReference>
<evidence type="ECO:0000313" key="2">
    <source>
        <dbReference type="EMBL" id="NER11103.1"/>
    </source>
</evidence>
<dbReference type="InterPro" id="IPR036249">
    <property type="entry name" value="Thioredoxin-like_sf"/>
</dbReference>
<accession>A0A6P0UJ44</accession>
<dbReference type="PROSITE" id="PS51257">
    <property type="entry name" value="PROKAR_LIPOPROTEIN"/>
    <property type="match status" value="1"/>
</dbReference>
<dbReference type="SUPFAM" id="SSF52833">
    <property type="entry name" value="Thioredoxin-like"/>
    <property type="match status" value="1"/>
</dbReference>
<protein>
    <submittedName>
        <fullName evidence="2">Redoxin domain-containing protein</fullName>
    </submittedName>
</protein>
<dbReference type="Proteomes" id="UP000468443">
    <property type="component" value="Unassembled WGS sequence"/>
</dbReference>
<dbReference type="EMBL" id="JAABOP010000003">
    <property type="protein sequence ID" value="NER11103.1"/>
    <property type="molecule type" value="Genomic_DNA"/>
</dbReference>
<name>A0A6P0UJ44_9FLAO</name>
<evidence type="ECO:0000313" key="3">
    <source>
        <dbReference type="Proteomes" id="UP000468443"/>
    </source>
</evidence>
<organism evidence="2 3">
    <name type="scientific">Muriicola jejuensis</name>
    <dbReference type="NCBI Taxonomy" id="504488"/>
    <lineage>
        <taxon>Bacteria</taxon>
        <taxon>Pseudomonadati</taxon>
        <taxon>Bacteroidota</taxon>
        <taxon>Flavobacteriia</taxon>
        <taxon>Flavobacteriales</taxon>
        <taxon>Flavobacteriaceae</taxon>
        <taxon>Muriicola</taxon>
    </lineage>
</organism>
<dbReference type="PROSITE" id="PS51352">
    <property type="entry name" value="THIOREDOXIN_2"/>
    <property type="match status" value="1"/>
</dbReference>
<feature type="domain" description="Thioredoxin" evidence="1">
    <location>
        <begin position="333"/>
        <end position="461"/>
    </location>
</feature>
<dbReference type="RefSeq" id="WP_163693529.1">
    <property type="nucleotide sequence ID" value="NZ_FXTW01000004.1"/>
</dbReference>
<reference evidence="2 3" key="1">
    <citation type="submission" date="2020-01" db="EMBL/GenBank/DDBJ databases">
        <title>Muriicola jejuensis KCTC 22299.</title>
        <authorList>
            <person name="Wang G."/>
        </authorList>
    </citation>
    <scope>NUCLEOTIDE SEQUENCE [LARGE SCALE GENOMIC DNA]</scope>
    <source>
        <strain evidence="2 3">KCTC 22299</strain>
    </source>
</reference>
<dbReference type="Gene3D" id="3.40.30.10">
    <property type="entry name" value="Glutaredoxin"/>
    <property type="match status" value="1"/>
</dbReference>
<dbReference type="AlphaFoldDB" id="A0A6P0UJ44"/>
<proteinExistence type="predicted"/>
<sequence>MNRLLLLSILGLFFGSCHQDESDSKRVIFAGEIVNPTSEQVVLFKGEQALDTAVLDENNRFVFRLDSVAEGLHHFVHRPESQYVYLESGDSLQIRLNTTDFDESLVFSGKGEEINNFILELFLTREDEEELISSYYYLEPTEFHKKIDSLKATKLALLNQIEMEYEISANASELARSFIDYGSHISMEAYPFFHRRRSGEVKIHEDLPASFYDYRKEINYNDQKLTYLRPYFNFMKYHISNLAYNDCKKHCEDDLENANRQLHFNQHKLRLIDSLVSQKELRDNLFRNVAIDYLLKHDTEENTTVFINSFKKYSENNSHNTEIYTLYQGIINMQPTKDLPDFTVMSYEGEKIRISDIEKGDSVVFYFWSGTEPGHFRNINKRIEELKQKYPDYRFVGLNMRTDMAKWKSMVRMNGLDEAEQYWTEDYDQTVQTLIVYDPNKAILSKNGKIIDAFSHLYRSF</sequence>